<evidence type="ECO:0000313" key="6">
    <source>
        <dbReference type="EMBL" id="WPJ97069.1"/>
    </source>
</evidence>
<keyword evidence="7" id="KW-1185">Reference proteome</keyword>
<feature type="domain" description="HTH luxR-type" evidence="5">
    <location>
        <begin position="155"/>
        <end position="182"/>
    </location>
</feature>
<dbReference type="SUPFAM" id="SSF88946">
    <property type="entry name" value="Sigma2 domain of RNA polymerase sigma factors"/>
    <property type="match status" value="1"/>
</dbReference>
<dbReference type="Gene3D" id="1.10.1740.10">
    <property type="match status" value="1"/>
</dbReference>
<dbReference type="InterPro" id="IPR039425">
    <property type="entry name" value="RNA_pol_sigma-70-like"/>
</dbReference>
<dbReference type="InterPro" id="IPR013325">
    <property type="entry name" value="RNA_pol_sigma_r2"/>
</dbReference>
<dbReference type="Proteomes" id="UP001324993">
    <property type="component" value="Chromosome"/>
</dbReference>
<dbReference type="Pfam" id="PF04542">
    <property type="entry name" value="Sigma70_r2"/>
    <property type="match status" value="1"/>
</dbReference>
<dbReference type="InterPro" id="IPR000792">
    <property type="entry name" value="Tscrpt_reg_LuxR_C"/>
</dbReference>
<evidence type="ECO:0000256" key="2">
    <source>
        <dbReference type="ARBA" id="ARBA00023082"/>
    </source>
</evidence>
<evidence type="ECO:0000256" key="3">
    <source>
        <dbReference type="ARBA" id="ARBA00023125"/>
    </source>
</evidence>
<dbReference type="RefSeq" id="WP_319833920.1">
    <property type="nucleotide sequence ID" value="NZ_CP138858.1"/>
</dbReference>
<dbReference type="NCBIfam" id="TIGR02937">
    <property type="entry name" value="sigma70-ECF"/>
    <property type="match status" value="1"/>
</dbReference>
<dbReference type="EMBL" id="CP138858">
    <property type="protein sequence ID" value="WPJ97069.1"/>
    <property type="molecule type" value="Genomic_DNA"/>
</dbReference>
<protein>
    <submittedName>
        <fullName evidence="6">Sigma-70 family RNA polymerase sigma factor</fullName>
    </submittedName>
</protein>
<keyword evidence="2" id="KW-0731">Sigma factor</keyword>
<dbReference type="PANTHER" id="PTHR43133">
    <property type="entry name" value="RNA POLYMERASE ECF-TYPE SIGMA FACTO"/>
    <property type="match status" value="1"/>
</dbReference>
<dbReference type="PROSITE" id="PS00622">
    <property type="entry name" value="HTH_LUXR_1"/>
    <property type="match status" value="1"/>
</dbReference>
<evidence type="ECO:0000256" key="1">
    <source>
        <dbReference type="ARBA" id="ARBA00023015"/>
    </source>
</evidence>
<proteinExistence type="predicted"/>
<evidence type="ECO:0000259" key="5">
    <source>
        <dbReference type="PROSITE" id="PS00622"/>
    </source>
</evidence>
<organism evidence="6 7">
    <name type="scientific">Coraliomargarita algicola</name>
    <dbReference type="NCBI Taxonomy" id="3092156"/>
    <lineage>
        <taxon>Bacteria</taxon>
        <taxon>Pseudomonadati</taxon>
        <taxon>Verrucomicrobiota</taxon>
        <taxon>Opitutia</taxon>
        <taxon>Puniceicoccales</taxon>
        <taxon>Coraliomargaritaceae</taxon>
        <taxon>Coraliomargarita</taxon>
    </lineage>
</organism>
<dbReference type="PANTHER" id="PTHR43133:SF8">
    <property type="entry name" value="RNA POLYMERASE SIGMA FACTOR HI_1459-RELATED"/>
    <property type="match status" value="1"/>
</dbReference>
<keyword evidence="4" id="KW-0804">Transcription</keyword>
<name>A0ABZ0RVR7_9BACT</name>
<gene>
    <name evidence="6" type="ORF">SH580_05035</name>
</gene>
<evidence type="ECO:0000313" key="7">
    <source>
        <dbReference type="Proteomes" id="UP001324993"/>
    </source>
</evidence>
<keyword evidence="1" id="KW-0805">Transcription regulation</keyword>
<evidence type="ECO:0000256" key="4">
    <source>
        <dbReference type="ARBA" id="ARBA00023163"/>
    </source>
</evidence>
<dbReference type="InterPro" id="IPR014284">
    <property type="entry name" value="RNA_pol_sigma-70_dom"/>
</dbReference>
<dbReference type="InterPro" id="IPR007627">
    <property type="entry name" value="RNA_pol_sigma70_r2"/>
</dbReference>
<sequence length="196" mass="22643">MSDYPKTSYTLIHRACDTSDDAAWERLFANYERFIRYILREIGVSDNDLPDVTQQVLIGLTRSLKSYDRAKSSFRHWLSTVIRNTAVSYFRKQQSRPTSDCTLEDDSLKELEQPAEVGQWIEREWTTYLANQAMARVRKVFKGQAIQAFEMGLDGFTAAEISEATGLTVSSVYTLRKRVKQRLLLEVRSLTEELEP</sequence>
<reference evidence="6 7" key="1">
    <citation type="submission" date="2023-11" db="EMBL/GenBank/DDBJ databases">
        <title>Coraliomargarita sp. nov., isolated from marine algae.</title>
        <authorList>
            <person name="Lee J.K."/>
            <person name="Baek J.H."/>
            <person name="Kim J.M."/>
            <person name="Choi D.G."/>
            <person name="Jeon C.O."/>
        </authorList>
    </citation>
    <scope>NUCLEOTIDE SEQUENCE [LARGE SCALE GENOMIC DNA]</scope>
    <source>
        <strain evidence="6 7">J2-16</strain>
    </source>
</reference>
<accession>A0ABZ0RVR7</accession>
<keyword evidence="3" id="KW-0238">DNA-binding</keyword>